<dbReference type="Proteomes" id="UP000044602">
    <property type="component" value="Unassembled WGS sequence"/>
</dbReference>
<feature type="region of interest" description="Disordered" evidence="10">
    <location>
        <begin position="164"/>
        <end position="197"/>
    </location>
</feature>
<dbReference type="GO" id="GO:0006974">
    <property type="term" value="P:DNA damage response"/>
    <property type="evidence" value="ECO:0007669"/>
    <property type="project" value="TreeGrafter"/>
</dbReference>
<dbReference type="Gene3D" id="3.30.200.20">
    <property type="entry name" value="Phosphorylase Kinase, domain 1"/>
    <property type="match status" value="1"/>
</dbReference>
<dbReference type="GO" id="GO:0005829">
    <property type="term" value="C:cytosol"/>
    <property type="evidence" value="ECO:0007669"/>
    <property type="project" value="TreeGrafter"/>
</dbReference>
<feature type="region of interest" description="Disordered" evidence="10">
    <location>
        <begin position="402"/>
        <end position="426"/>
    </location>
</feature>
<feature type="compositionally biased region" description="Polar residues" evidence="10">
    <location>
        <begin position="183"/>
        <end position="197"/>
    </location>
</feature>
<accession>A0A0G4LS95</accession>
<evidence type="ECO:0000256" key="7">
    <source>
        <dbReference type="ARBA" id="ARBA00047899"/>
    </source>
</evidence>
<dbReference type="GO" id="GO:0006359">
    <property type="term" value="P:regulation of transcription by RNA polymerase III"/>
    <property type="evidence" value="ECO:0007669"/>
    <property type="project" value="TreeGrafter"/>
</dbReference>
<feature type="region of interest" description="Disordered" evidence="10">
    <location>
        <begin position="1"/>
        <end position="42"/>
    </location>
</feature>
<evidence type="ECO:0000256" key="9">
    <source>
        <dbReference type="PROSITE-ProRule" id="PRU10141"/>
    </source>
</evidence>
<dbReference type="InterPro" id="IPR011009">
    <property type="entry name" value="Kinase-like_dom_sf"/>
</dbReference>
<dbReference type="GO" id="GO:0051726">
    <property type="term" value="P:regulation of cell cycle"/>
    <property type="evidence" value="ECO:0007669"/>
    <property type="project" value="TreeGrafter"/>
</dbReference>
<dbReference type="InterPro" id="IPR024526">
    <property type="entry name" value="DUF3807"/>
</dbReference>
<gene>
    <name evidence="12" type="ORF">BN1708_014059</name>
</gene>
<keyword evidence="5" id="KW-0418">Kinase</keyword>
<keyword evidence="6 9" id="KW-0067">ATP-binding</keyword>
<feature type="compositionally biased region" description="Polar residues" evidence="10">
    <location>
        <begin position="26"/>
        <end position="41"/>
    </location>
</feature>
<dbReference type="InterPro" id="IPR017441">
    <property type="entry name" value="Protein_kinase_ATP_BS"/>
</dbReference>
<dbReference type="GO" id="GO:0005524">
    <property type="term" value="F:ATP binding"/>
    <property type="evidence" value="ECO:0007669"/>
    <property type="project" value="UniProtKB-UniRule"/>
</dbReference>
<dbReference type="FunFam" id="3.30.200.20:FF:000088">
    <property type="entry name" value="Casein kinase II subunit alpha"/>
    <property type="match status" value="1"/>
</dbReference>
<dbReference type="PANTHER" id="PTHR24054:SF0">
    <property type="entry name" value="CASEIN KINASE II SUBUNIT ALPHA"/>
    <property type="match status" value="1"/>
</dbReference>
<dbReference type="GO" id="GO:0006356">
    <property type="term" value="P:regulation of transcription by RNA polymerase I"/>
    <property type="evidence" value="ECO:0007669"/>
    <property type="project" value="TreeGrafter"/>
</dbReference>
<evidence type="ECO:0000256" key="5">
    <source>
        <dbReference type="ARBA" id="ARBA00022777"/>
    </source>
</evidence>
<dbReference type="PROSITE" id="PS00107">
    <property type="entry name" value="PROTEIN_KINASE_ATP"/>
    <property type="match status" value="1"/>
</dbReference>
<evidence type="ECO:0000256" key="1">
    <source>
        <dbReference type="ARBA" id="ARBA00012513"/>
    </source>
</evidence>
<dbReference type="InterPro" id="IPR045216">
    <property type="entry name" value="CK2_alpha"/>
</dbReference>
<organism evidence="12 13">
    <name type="scientific">Verticillium longisporum</name>
    <name type="common">Verticillium dahliae var. longisporum</name>
    <dbReference type="NCBI Taxonomy" id="100787"/>
    <lineage>
        <taxon>Eukaryota</taxon>
        <taxon>Fungi</taxon>
        <taxon>Dikarya</taxon>
        <taxon>Ascomycota</taxon>
        <taxon>Pezizomycotina</taxon>
        <taxon>Sordariomycetes</taxon>
        <taxon>Hypocreomycetidae</taxon>
        <taxon>Glomerellales</taxon>
        <taxon>Plectosphaerellaceae</taxon>
        <taxon>Verticillium</taxon>
    </lineage>
</organism>
<dbReference type="AlphaFoldDB" id="A0A0G4LS95"/>
<dbReference type="STRING" id="100787.A0A0G4LS95"/>
<dbReference type="InterPro" id="IPR000719">
    <property type="entry name" value="Prot_kinase_dom"/>
</dbReference>
<comment type="catalytic activity">
    <reaction evidence="7">
        <text>L-threonyl-[protein] + ATP = O-phospho-L-threonyl-[protein] + ADP + H(+)</text>
        <dbReference type="Rhea" id="RHEA:46608"/>
        <dbReference type="Rhea" id="RHEA-COMP:11060"/>
        <dbReference type="Rhea" id="RHEA-COMP:11605"/>
        <dbReference type="ChEBI" id="CHEBI:15378"/>
        <dbReference type="ChEBI" id="CHEBI:30013"/>
        <dbReference type="ChEBI" id="CHEBI:30616"/>
        <dbReference type="ChEBI" id="CHEBI:61977"/>
        <dbReference type="ChEBI" id="CHEBI:456216"/>
        <dbReference type="EC" id="2.7.11.1"/>
    </reaction>
</comment>
<dbReference type="SUPFAM" id="SSF56112">
    <property type="entry name" value="Protein kinase-like (PK-like)"/>
    <property type="match status" value="1"/>
</dbReference>
<keyword evidence="13" id="KW-1185">Reference proteome</keyword>
<comment type="catalytic activity">
    <reaction evidence="8">
        <text>L-seryl-[protein] + ATP = O-phospho-L-seryl-[protein] + ADP + H(+)</text>
        <dbReference type="Rhea" id="RHEA:17989"/>
        <dbReference type="Rhea" id="RHEA-COMP:9863"/>
        <dbReference type="Rhea" id="RHEA-COMP:11604"/>
        <dbReference type="ChEBI" id="CHEBI:15378"/>
        <dbReference type="ChEBI" id="CHEBI:29999"/>
        <dbReference type="ChEBI" id="CHEBI:30616"/>
        <dbReference type="ChEBI" id="CHEBI:83421"/>
        <dbReference type="ChEBI" id="CHEBI:456216"/>
        <dbReference type="EC" id="2.7.11.1"/>
    </reaction>
</comment>
<evidence type="ECO:0000259" key="11">
    <source>
        <dbReference type="PROSITE" id="PS50011"/>
    </source>
</evidence>
<dbReference type="Pfam" id="PF00069">
    <property type="entry name" value="Pkinase"/>
    <property type="match status" value="1"/>
</dbReference>
<protein>
    <recommendedName>
        <fullName evidence="1">non-specific serine/threonine protein kinase</fullName>
        <ecNumber evidence="1">2.7.11.1</ecNumber>
    </recommendedName>
</protein>
<dbReference type="GO" id="GO:0004674">
    <property type="term" value="F:protein serine/threonine kinase activity"/>
    <property type="evidence" value="ECO:0007669"/>
    <property type="project" value="UniProtKB-KW"/>
</dbReference>
<dbReference type="SMART" id="SM00220">
    <property type="entry name" value="S_TKc"/>
    <property type="match status" value="1"/>
</dbReference>
<evidence type="ECO:0000313" key="13">
    <source>
        <dbReference type="Proteomes" id="UP000044602"/>
    </source>
</evidence>
<reference evidence="12 13" key="1">
    <citation type="submission" date="2015-05" db="EMBL/GenBank/DDBJ databases">
        <authorList>
            <person name="Wang D.B."/>
            <person name="Wang M."/>
        </authorList>
    </citation>
    <scope>NUCLEOTIDE SEQUENCE [LARGE SCALE GENOMIC DNA]</scope>
    <source>
        <strain evidence="12">VL1</strain>
    </source>
</reference>
<sequence>MSNMAGDPQDVKEIQSISTPEPRPEQQLSNGRANTPSTPGVFTSFDWEDFEARYHKALTDADGKEQELMNEFNELVKHELVAFHEAHFSNSATGGFTSDFLNPQREASQIHNLDGAEPEFQDDDDGLGYYDDGVKRTLTDEQIAMFRHSELETLRRKGEKLPAIVDQASGNEAEDGEVEDGGNATSDAKPTPTASSGAVSFITTTTSLQSCAGIARHQEPKMARVYADVNQTMPRSYWDYDSVNISWGVLENYEVVRKIGRGKYSEVFEGINVVNYQKCVIKVLKPVKKKKIKREIKILQNLAGGPNVVALLDVVRDSQLVKIAKVLGTDDLFDYLDKYEIELDAQYDDILGRFQKKPWHGFVTSENQRFISNEAIDFLDKLLRYDHQDRLTAKEAQAHPYFNPVRDPETFKQSLREADASSTSTS</sequence>
<dbReference type="EMBL" id="CVQH01017891">
    <property type="protein sequence ID" value="CRK24893.1"/>
    <property type="molecule type" value="Genomic_DNA"/>
</dbReference>
<name>A0A0G4LS95_VERLO</name>
<evidence type="ECO:0000256" key="8">
    <source>
        <dbReference type="ARBA" id="ARBA00048679"/>
    </source>
</evidence>
<feature type="binding site" evidence="9">
    <location>
        <position position="282"/>
    </location>
    <ligand>
        <name>ATP</name>
        <dbReference type="ChEBI" id="CHEBI:30616"/>
    </ligand>
</feature>
<keyword evidence="4 9" id="KW-0547">Nucleotide-binding</keyword>
<dbReference type="Pfam" id="PF12720">
    <property type="entry name" value="DUF3807"/>
    <property type="match status" value="1"/>
</dbReference>
<evidence type="ECO:0000256" key="6">
    <source>
        <dbReference type="ARBA" id="ARBA00022840"/>
    </source>
</evidence>
<evidence type="ECO:0000256" key="4">
    <source>
        <dbReference type="ARBA" id="ARBA00022741"/>
    </source>
</evidence>
<evidence type="ECO:0000256" key="2">
    <source>
        <dbReference type="ARBA" id="ARBA00022527"/>
    </source>
</evidence>
<evidence type="ECO:0000313" key="12">
    <source>
        <dbReference type="EMBL" id="CRK24893.1"/>
    </source>
</evidence>
<feature type="domain" description="Protein kinase" evidence="11">
    <location>
        <begin position="253"/>
        <end position="426"/>
    </location>
</feature>
<evidence type="ECO:0000256" key="10">
    <source>
        <dbReference type="SAM" id="MobiDB-lite"/>
    </source>
</evidence>
<dbReference type="EC" id="2.7.11.1" evidence="1"/>
<feature type="compositionally biased region" description="Basic and acidic residues" evidence="10">
    <location>
        <begin position="406"/>
        <end position="419"/>
    </location>
</feature>
<dbReference type="GO" id="GO:0005634">
    <property type="term" value="C:nucleus"/>
    <property type="evidence" value="ECO:0007669"/>
    <property type="project" value="TreeGrafter"/>
</dbReference>
<dbReference type="Gene3D" id="1.10.510.10">
    <property type="entry name" value="Transferase(Phosphotransferase) domain 1"/>
    <property type="match status" value="1"/>
</dbReference>
<dbReference type="GO" id="GO:0005956">
    <property type="term" value="C:protein kinase CK2 complex"/>
    <property type="evidence" value="ECO:0007669"/>
    <property type="project" value="TreeGrafter"/>
</dbReference>
<keyword evidence="3" id="KW-0808">Transferase</keyword>
<dbReference type="PANTHER" id="PTHR24054">
    <property type="entry name" value="CASEIN KINASE II SUBUNIT ALPHA"/>
    <property type="match status" value="1"/>
</dbReference>
<proteinExistence type="predicted"/>
<keyword evidence="2" id="KW-0723">Serine/threonine-protein kinase</keyword>
<evidence type="ECO:0000256" key="3">
    <source>
        <dbReference type="ARBA" id="ARBA00022679"/>
    </source>
</evidence>
<dbReference type="PROSITE" id="PS50011">
    <property type="entry name" value="PROTEIN_KINASE_DOM"/>
    <property type="match status" value="1"/>
</dbReference>